<feature type="compositionally biased region" description="Basic and acidic residues" evidence="1">
    <location>
        <begin position="710"/>
        <end position="758"/>
    </location>
</feature>
<dbReference type="Proteomes" id="UP000001060">
    <property type="component" value="Chromosome"/>
</dbReference>
<dbReference type="eggNOG" id="ENOG5031DXH">
    <property type="taxonomic scope" value="Bacteria"/>
</dbReference>
<dbReference type="AlphaFoldDB" id="D3HN22"/>
<organism evidence="2 3">
    <name type="scientific">Legionella longbeachae serogroup 1 (strain NSW150)</name>
    <dbReference type="NCBI Taxonomy" id="661367"/>
    <lineage>
        <taxon>Bacteria</taxon>
        <taxon>Pseudomonadati</taxon>
        <taxon>Pseudomonadota</taxon>
        <taxon>Gammaproteobacteria</taxon>
        <taxon>Legionellales</taxon>
        <taxon>Legionellaceae</taxon>
        <taxon>Legionella</taxon>
    </lineage>
</organism>
<sequence length="800" mass="89483">MPPSKEQQLFQKEYLQNITGQALKQALENKDALLFDPQGRVLIDVSTELSVNLFKQGFGDARTPSPITTVSLDLSHHPELKKEYLKQYGLNENQFQQLSDIRDSIIPLQQEIHFHLALAARLLTKSDPGRFPAEQMNQAHLKAMQQVHSLIQNEFKQSLKKATAKERTINDVILIHELDKARKKISLEAHQILAIETAKQTGHKLTRKEFKQFNIKHKAEETTATPNDLIHTNQSLKQMVWISGSEQTAHKRGVNIIAERQIVTVGLLGVQDPPPRLQMRTSSLDVKDNDIDGRKLSKQEKIADVKNKLGSLATKYSIHGVVTKNALDNKAFTYNLHTAINDTIGDLGGNKQSEGARIILSGAHLYNKSQLTSPENAVFCFVQNISVNGFGDTLGYEGNDLKTEATLMAEMAMLHNLGSKNDIDNNQNIQKIFGHYKTFLQRADGSPKKDLFFSKSREGQQAIQSIQNIKATWRVQDIDVSAVDPVEKAKAALKRMMANDLHHQHEYSKLIQSLSLFVEEASISGCKSGNERAQAINGRVAIFDSESTKPDSAIFQTLVKLAKARCFTNVINEAANLKRQLDVTYDKHLQAGVSLISDVDQGASTKINAKVPWYKSILAQFNRNYAEESSLRHLSQEKAGNMQAHKGLTENMAEAWEPKGFREFLGNGAKSIAKFVGLTVLSAGIWALKTGVEYAVYRFSSKSREKVEAALQDYQKDHQSKPRAVEKKHDGIDMPEQHESSFELKRSDSNSAQRREPKPAPIPEIYNTASSNKTQQYRGSMSAGRMKQQDGLTPNGYVPK</sequence>
<feature type="region of interest" description="Disordered" evidence="1">
    <location>
        <begin position="710"/>
        <end position="800"/>
    </location>
</feature>
<proteinExistence type="predicted"/>
<evidence type="ECO:0000313" key="2">
    <source>
        <dbReference type="EMBL" id="CBJ13872.1"/>
    </source>
</evidence>
<dbReference type="OrthoDB" id="5650266at2"/>
<dbReference type="HOGENOM" id="CLU_017958_0_0_6"/>
<name>D3HN22_LEGLN</name>
<evidence type="ECO:0000313" key="3">
    <source>
        <dbReference type="Proteomes" id="UP000001060"/>
    </source>
</evidence>
<protein>
    <submittedName>
        <fullName evidence="2">Uncharacterized protein</fullName>
    </submittedName>
</protein>
<dbReference type="KEGG" id="llo:LLO_3408"/>
<dbReference type="GeneID" id="40927588"/>
<dbReference type="RefSeq" id="WP_003633946.1">
    <property type="nucleotide sequence ID" value="NC_013861.1"/>
</dbReference>
<dbReference type="EMBL" id="FN650140">
    <property type="protein sequence ID" value="CBJ13872.1"/>
    <property type="molecule type" value="Genomic_DNA"/>
</dbReference>
<keyword evidence="3" id="KW-1185">Reference proteome</keyword>
<evidence type="ECO:0000256" key="1">
    <source>
        <dbReference type="SAM" id="MobiDB-lite"/>
    </source>
</evidence>
<feature type="compositionally biased region" description="Polar residues" evidence="1">
    <location>
        <begin position="767"/>
        <end position="779"/>
    </location>
</feature>
<reference evidence="2 3" key="1">
    <citation type="journal article" date="2010" name="PLoS Genet.">
        <title>Analysis of the Legionella longbeachae genome and transcriptome uncovers unique strategies to cause Legionnaires' disease.</title>
        <authorList>
            <person name="Cazalet C."/>
            <person name="Gomez-Valero L."/>
            <person name="Rusniok C."/>
            <person name="Lomma M."/>
            <person name="Dervins-Ravault D."/>
            <person name="Newton H."/>
            <person name="Sansom F."/>
            <person name="Jarraud S."/>
            <person name="Zidane N."/>
            <person name="Ma L."/>
            <person name="Bouchier C."/>
            <person name="Etienne J."/>
            <person name="Hartland E."/>
            <person name="Buchrieser C."/>
        </authorList>
    </citation>
    <scope>NUCLEOTIDE SEQUENCE [LARGE SCALE GENOMIC DNA]</scope>
    <source>
        <strain evidence="2 3">NSW150</strain>
    </source>
</reference>
<accession>D3HN22</accession>
<gene>
    <name evidence="2" type="ordered locus">LLO_3408</name>
</gene>